<dbReference type="SMART" id="SM00530">
    <property type="entry name" value="HTH_XRE"/>
    <property type="match status" value="1"/>
</dbReference>
<dbReference type="SUPFAM" id="SSF47413">
    <property type="entry name" value="lambda repressor-like DNA-binding domains"/>
    <property type="match status" value="1"/>
</dbReference>
<dbReference type="Gene3D" id="1.10.260.40">
    <property type="entry name" value="lambda repressor-like DNA-binding domains"/>
    <property type="match status" value="1"/>
</dbReference>
<gene>
    <name evidence="2" type="ORF">HJ526_02355</name>
</gene>
<dbReference type="InterPro" id="IPR001387">
    <property type="entry name" value="Cro/C1-type_HTH"/>
</dbReference>
<dbReference type="RefSeq" id="WP_176852645.1">
    <property type="nucleotide sequence ID" value="NZ_JABCJD010000001.1"/>
</dbReference>
<reference evidence="2 3" key="1">
    <citation type="submission" date="2020-04" db="EMBL/GenBank/DDBJ databases">
        <title>Donghicola sp., a member of the Rhodobacteraceae family isolated from mangrove forest in Thailand.</title>
        <authorList>
            <person name="Charoenyingcharoen P."/>
            <person name="Yukphan P."/>
        </authorList>
    </citation>
    <scope>NUCLEOTIDE SEQUENCE [LARGE SCALE GENOMIC DNA]</scope>
    <source>
        <strain evidence="2 3">C2-DW-16</strain>
    </source>
</reference>
<accession>A0ABX2P9W6</accession>
<dbReference type="EMBL" id="JABCJD010000001">
    <property type="protein sequence ID" value="NVO26248.1"/>
    <property type="molecule type" value="Genomic_DNA"/>
</dbReference>
<dbReference type="InterPro" id="IPR010982">
    <property type="entry name" value="Lambda_DNA-bd_dom_sf"/>
</dbReference>
<protein>
    <submittedName>
        <fullName evidence="2">Helix-turn-helix transcriptional regulator</fullName>
    </submittedName>
</protein>
<keyword evidence="3" id="KW-1185">Reference proteome</keyword>
<comment type="caution">
    <text evidence="2">The sequence shown here is derived from an EMBL/GenBank/DDBJ whole genome shotgun (WGS) entry which is preliminary data.</text>
</comment>
<evidence type="ECO:0000313" key="2">
    <source>
        <dbReference type="EMBL" id="NVO26248.1"/>
    </source>
</evidence>
<dbReference type="Pfam" id="PF01381">
    <property type="entry name" value="HTH_3"/>
    <property type="match status" value="1"/>
</dbReference>
<evidence type="ECO:0000313" key="3">
    <source>
        <dbReference type="Proteomes" id="UP000523601"/>
    </source>
</evidence>
<evidence type="ECO:0000259" key="1">
    <source>
        <dbReference type="PROSITE" id="PS50943"/>
    </source>
</evidence>
<name>A0ABX2P9W6_9RHOB</name>
<proteinExistence type="predicted"/>
<dbReference type="Proteomes" id="UP000523601">
    <property type="component" value="Unassembled WGS sequence"/>
</dbReference>
<dbReference type="CDD" id="cd00093">
    <property type="entry name" value="HTH_XRE"/>
    <property type="match status" value="1"/>
</dbReference>
<dbReference type="PROSITE" id="PS50943">
    <property type="entry name" value="HTH_CROC1"/>
    <property type="match status" value="1"/>
</dbReference>
<organism evidence="2 3">
    <name type="scientific">Donghicola mangrovi</name>
    <dbReference type="NCBI Taxonomy" id="2729614"/>
    <lineage>
        <taxon>Bacteria</taxon>
        <taxon>Pseudomonadati</taxon>
        <taxon>Pseudomonadota</taxon>
        <taxon>Alphaproteobacteria</taxon>
        <taxon>Rhodobacterales</taxon>
        <taxon>Roseobacteraceae</taxon>
        <taxon>Donghicola</taxon>
    </lineage>
</organism>
<sequence length="111" mass="12303">MGDERDINQVVKQNILHLLEQNGTNPSRAAKDAGLSHTAIRDFLMGKSASPRVDTLASLAECFNVPIDSLLSEEPMPELEGELLQVFRQLTGDQRLMLLSAARSWLRTVKS</sequence>
<feature type="domain" description="HTH cro/C1-type" evidence="1">
    <location>
        <begin position="30"/>
        <end position="70"/>
    </location>
</feature>